<reference evidence="1 2" key="1">
    <citation type="submission" date="2016-10" db="EMBL/GenBank/DDBJ databases">
        <title>Complete genomic sequencing of Lactobacillus helveticus LH99 and comparative genome analysis.</title>
        <authorList>
            <person name="Li N."/>
            <person name="You C."/>
            <person name="Liu Z."/>
        </authorList>
    </citation>
    <scope>NUCLEOTIDE SEQUENCE [LARGE SCALE GENOMIC DNA]</scope>
    <source>
        <strain evidence="1 2">LH99</strain>
    </source>
</reference>
<accession>A0A386RDT5</accession>
<organism evidence="1 2">
    <name type="scientific">Lactobacillus helveticus</name>
    <name type="common">Lactobacillus suntoryeus</name>
    <dbReference type="NCBI Taxonomy" id="1587"/>
    <lineage>
        <taxon>Bacteria</taxon>
        <taxon>Bacillati</taxon>
        <taxon>Bacillota</taxon>
        <taxon>Bacilli</taxon>
        <taxon>Lactobacillales</taxon>
        <taxon>Lactobacillaceae</taxon>
        <taxon>Lactobacillus</taxon>
    </lineage>
</organism>
<protein>
    <submittedName>
        <fullName evidence="1">Prophage replication protein</fullName>
    </submittedName>
</protein>
<evidence type="ECO:0000313" key="2">
    <source>
        <dbReference type="Proteomes" id="UP000267794"/>
    </source>
</evidence>
<proteinExistence type="predicted"/>
<gene>
    <name evidence="1" type="ORF">BC335_0927</name>
</gene>
<name>A0A386RDT5_LACHE</name>
<dbReference type="RefSeq" id="WP_120357337.1">
    <property type="nucleotide sequence ID" value="NZ_CP017982.1"/>
</dbReference>
<dbReference type="Pfam" id="PF07083">
    <property type="entry name" value="DUF1351"/>
    <property type="match status" value="1"/>
</dbReference>
<dbReference type="EMBL" id="CP017982">
    <property type="protein sequence ID" value="AYE61415.1"/>
    <property type="molecule type" value="Genomic_DNA"/>
</dbReference>
<dbReference type="Proteomes" id="UP000267794">
    <property type="component" value="Chromosome"/>
</dbReference>
<dbReference type="InterPro" id="IPR009785">
    <property type="entry name" value="Prophage_Lj928_Orf309"/>
</dbReference>
<evidence type="ECO:0000313" key="1">
    <source>
        <dbReference type="EMBL" id="AYE61415.1"/>
    </source>
</evidence>
<sequence length="293" mass="33101">MTEGKQLIALDENAVAFPVNFAPAQIDFSGYNQMKDQIDQLHESLEVYVVTKDNLKESKSTRAKLNKLKKAIKGRKVEIKKKAEAPIKDFNDKVESLVAEIDDSSSKISDGIKGYEDQEKQARHEKNLKHIEAICELAEVDPAKIKYQSSWDNKSYSKTKFETEVDQQIALIQQEQAQLADNIKIVSEKAEGLGLPADHWIKALDNNPLSSVLNAMADYKEDLDAVSKAQKETKLNELNSLKKQGDKYVDPKTGEVKDKIIALKLEVKGTKWQLKQLYSFIQDNGIEYEGLED</sequence>
<dbReference type="AlphaFoldDB" id="A0A386RDT5"/>